<dbReference type="InterPro" id="IPR058240">
    <property type="entry name" value="rSAM_sf"/>
</dbReference>
<evidence type="ECO:0000313" key="8">
    <source>
        <dbReference type="EMBL" id="GHE59587.1"/>
    </source>
</evidence>
<dbReference type="GO" id="GO:0006779">
    <property type="term" value="P:porphyrin-containing compound biosynthetic process"/>
    <property type="evidence" value="ECO:0007669"/>
    <property type="project" value="TreeGrafter"/>
</dbReference>
<feature type="compositionally biased region" description="Low complexity" evidence="6">
    <location>
        <begin position="489"/>
        <end position="513"/>
    </location>
</feature>
<dbReference type="PANTHER" id="PTHR13932">
    <property type="entry name" value="COPROPORPHYRINIGEN III OXIDASE"/>
    <property type="match status" value="1"/>
</dbReference>
<dbReference type="SFLD" id="SFLDG01065">
    <property type="entry name" value="anaerobic_coproporphyrinogen-I"/>
    <property type="match status" value="1"/>
</dbReference>
<evidence type="ECO:0000256" key="5">
    <source>
        <dbReference type="ARBA" id="ARBA00023014"/>
    </source>
</evidence>
<protein>
    <recommendedName>
        <fullName evidence="1">Heme chaperone HemW</fullName>
    </recommendedName>
</protein>
<feature type="region of interest" description="Disordered" evidence="6">
    <location>
        <begin position="461"/>
        <end position="513"/>
    </location>
</feature>
<dbReference type="SMART" id="SM00729">
    <property type="entry name" value="Elp3"/>
    <property type="match status" value="1"/>
</dbReference>
<dbReference type="Pfam" id="PF04055">
    <property type="entry name" value="Radical_SAM"/>
    <property type="match status" value="1"/>
</dbReference>
<sequence length="513" mass="57293">MLDAGFVHTYIDTHLEQRQVNKIQHGFPSPRYWSRTDVPVEEIAEDRRRVRAAGRDSFVNFYVGVPYCIQTDPGKCGYCLFPVEEFQGNAALENYFGYVEREADLYREALSGATLGAVYFGGGTSNLYREPLYHRLMDLVRGLFPDIAPQADITLEGIPQLFSRAKMQAIKDSGMNRVSMGIQQVDERLNKLSGRKQTTRHVVQSLEWARELGLAANVDLIFGWPQQTVGTMLKDLQTLVSWNVYDITHYELNVGGPTDFALNRFHELPSTLANLEMYRASRDFLTDQGYEQITAYNFRKPGDPAGRGYEEGVNRFLDSMDTVGLGYAAVSFFGNSAIGTDRSWSFINHLSLPRYKQALEEGRFPVERGFSHEAADWRLAMLFRSLFGLTVNRADYRAAFGTDVYEEFATVWDGLGEYGFVEVSDEEVGLVGDGPFYTPMVQALLAEERYRALRERETRAAQARRAARRARRTGTDGDGAGTEEVVASPGTGAPADTEAPADAEAAAATPARG</sequence>
<dbReference type="SUPFAM" id="SSF102114">
    <property type="entry name" value="Radical SAM enzymes"/>
    <property type="match status" value="1"/>
</dbReference>
<keyword evidence="3" id="KW-0479">Metal-binding</keyword>
<evidence type="ECO:0000256" key="2">
    <source>
        <dbReference type="ARBA" id="ARBA00022691"/>
    </source>
</evidence>
<evidence type="ECO:0000256" key="3">
    <source>
        <dbReference type="ARBA" id="ARBA00022723"/>
    </source>
</evidence>
<evidence type="ECO:0000259" key="7">
    <source>
        <dbReference type="PROSITE" id="PS51918"/>
    </source>
</evidence>
<dbReference type="Gene3D" id="3.20.20.70">
    <property type="entry name" value="Aldolase class I"/>
    <property type="match status" value="1"/>
</dbReference>
<comment type="caution">
    <text evidence="8">The sequence shown here is derived from an EMBL/GenBank/DDBJ whole genome shotgun (WGS) entry which is preliminary data.</text>
</comment>
<proteinExistence type="predicted"/>
<dbReference type="GO" id="GO:0003824">
    <property type="term" value="F:catalytic activity"/>
    <property type="evidence" value="ECO:0007669"/>
    <property type="project" value="InterPro"/>
</dbReference>
<dbReference type="InterPro" id="IPR007197">
    <property type="entry name" value="rSAM"/>
</dbReference>
<dbReference type="RefSeq" id="WP_190136512.1">
    <property type="nucleotide sequence ID" value="NZ_BNBT01000039.1"/>
</dbReference>
<dbReference type="GO" id="GO:0046872">
    <property type="term" value="F:metal ion binding"/>
    <property type="evidence" value="ECO:0007669"/>
    <property type="project" value="UniProtKB-KW"/>
</dbReference>
<evidence type="ECO:0000256" key="1">
    <source>
        <dbReference type="ARBA" id="ARBA00017228"/>
    </source>
</evidence>
<dbReference type="SFLD" id="SFLDS00029">
    <property type="entry name" value="Radical_SAM"/>
    <property type="match status" value="1"/>
</dbReference>
<evidence type="ECO:0000313" key="9">
    <source>
        <dbReference type="Proteomes" id="UP000608024"/>
    </source>
</evidence>
<evidence type="ECO:0000256" key="4">
    <source>
        <dbReference type="ARBA" id="ARBA00023004"/>
    </source>
</evidence>
<dbReference type="InterPro" id="IPR013785">
    <property type="entry name" value="Aldolase_TIM"/>
</dbReference>
<dbReference type="GO" id="GO:0005737">
    <property type="term" value="C:cytoplasm"/>
    <property type="evidence" value="ECO:0007669"/>
    <property type="project" value="TreeGrafter"/>
</dbReference>
<keyword evidence="5" id="KW-0411">Iron-sulfur</keyword>
<keyword evidence="2" id="KW-0949">S-adenosyl-L-methionine</keyword>
<dbReference type="PANTHER" id="PTHR13932:SF5">
    <property type="entry name" value="RADICAL S-ADENOSYL METHIONINE DOMAIN-CONTAINING PROTEIN 1, MITOCHONDRIAL"/>
    <property type="match status" value="1"/>
</dbReference>
<gene>
    <name evidence="8" type="ORF">GCM10018785_30970</name>
</gene>
<accession>A0A918ZN13</accession>
<dbReference type="Proteomes" id="UP000608024">
    <property type="component" value="Unassembled WGS sequence"/>
</dbReference>
<evidence type="ECO:0000256" key="6">
    <source>
        <dbReference type="SAM" id="MobiDB-lite"/>
    </source>
</evidence>
<dbReference type="AlphaFoldDB" id="A0A918ZN13"/>
<organism evidence="8 9">
    <name type="scientific">Streptomyces longispororuber</name>
    <dbReference type="NCBI Taxonomy" id="68230"/>
    <lineage>
        <taxon>Bacteria</taxon>
        <taxon>Bacillati</taxon>
        <taxon>Actinomycetota</taxon>
        <taxon>Actinomycetes</taxon>
        <taxon>Kitasatosporales</taxon>
        <taxon>Streptomycetaceae</taxon>
        <taxon>Streptomyces</taxon>
    </lineage>
</organism>
<reference evidence="8" key="2">
    <citation type="submission" date="2020-09" db="EMBL/GenBank/DDBJ databases">
        <authorList>
            <person name="Sun Q."/>
            <person name="Ohkuma M."/>
        </authorList>
    </citation>
    <scope>NUCLEOTIDE SEQUENCE</scope>
    <source>
        <strain evidence="8">JCM 4784</strain>
    </source>
</reference>
<name>A0A918ZN13_9ACTN</name>
<dbReference type="EMBL" id="BNBT01000039">
    <property type="protein sequence ID" value="GHE59587.1"/>
    <property type="molecule type" value="Genomic_DNA"/>
</dbReference>
<keyword evidence="4" id="KW-0408">Iron</keyword>
<feature type="domain" description="Radical SAM core" evidence="7">
    <location>
        <begin position="51"/>
        <end position="291"/>
    </location>
</feature>
<keyword evidence="9" id="KW-1185">Reference proteome</keyword>
<reference evidence="8" key="1">
    <citation type="journal article" date="2014" name="Int. J. Syst. Evol. Microbiol.">
        <title>Complete genome sequence of Corynebacterium casei LMG S-19264T (=DSM 44701T), isolated from a smear-ripened cheese.</title>
        <authorList>
            <consortium name="US DOE Joint Genome Institute (JGI-PGF)"/>
            <person name="Walter F."/>
            <person name="Albersmeier A."/>
            <person name="Kalinowski J."/>
            <person name="Ruckert C."/>
        </authorList>
    </citation>
    <scope>NUCLEOTIDE SEQUENCE</scope>
    <source>
        <strain evidence="8">JCM 4784</strain>
    </source>
</reference>
<dbReference type="PROSITE" id="PS51918">
    <property type="entry name" value="RADICAL_SAM"/>
    <property type="match status" value="1"/>
</dbReference>
<dbReference type="InterPro" id="IPR034505">
    <property type="entry name" value="Coproporphyrinogen-III_oxidase"/>
</dbReference>
<dbReference type="InterPro" id="IPR006638">
    <property type="entry name" value="Elp3/MiaA/NifB-like_rSAM"/>
</dbReference>
<dbReference type="GO" id="GO:0051539">
    <property type="term" value="F:4 iron, 4 sulfur cluster binding"/>
    <property type="evidence" value="ECO:0007669"/>
    <property type="project" value="TreeGrafter"/>
</dbReference>